<dbReference type="GeneID" id="80345264"/>
<dbReference type="SUPFAM" id="SSF57997">
    <property type="entry name" value="Tropomyosin"/>
    <property type="match status" value="1"/>
</dbReference>
<name>A0A7G1KC96_9NOCA</name>
<feature type="region of interest" description="Disordered" evidence="1">
    <location>
        <begin position="249"/>
        <end position="283"/>
    </location>
</feature>
<evidence type="ECO:0000313" key="2">
    <source>
        <dbReference type="EMBL" id="BCK52867.1"/>
    </source>
</evidence>
<dbReference type="EMBL" id="AP023396">
    <property type="protein sequence ID" value="BCK52867.1"/>
    <property type="molecule type" value="Genomic_DNA"/>
</dbReference>
<dbReference type="KEGG" id="nwl:NWFMUON74_06390"/>
<evidence type="ECO:0000256" key="1">
    <source>
        <dbReference type="SAM" id="MobiDB-lite"/>
    </source>
</evidence>
<feature type="compositionally biased region" description="Basic and acidic residues" evidence="1">
    <location>
        <begin position="258"/>
        <end position="277"/>
    </location>
</feature>
<protein>
    <submittedName>
        <fullName evidence="2">Uncharacterized protein</fullName>
    </submittedName>
</protein>
<reference evidence="2 3" key="1">
    <citation type="submission" date="2020-08" db="EMBL/GenBank/DDBJ databases">
        <title>Genome Sequencing of Nocardia wallacei strain FMUON74 and assembly.</title>
        <authorList>
            <person name="Toyokawa M."/>
            <person name="Uesaka K."/>
        </authorList>
    </citation>
    <scope>NUCLEOTIDE SEQUENCE [LARGE SCALE GENOMIC DNA]</scope>
    <source>
        <strain evidence="2 3">FMUON74</strain>
    </source>
</reference>
<feature type="region of interest" description="Disordered" evidence="1">
    <location>
        <begin position="167"/>
        <end position="192"/>
    </location>
</feature>
<proteinExistence type="predicted"/>
<dbReference type="RefSeq" id="WP_187686510.1">
    <property type="nucleotide sequence ID" value="NZ_AP023396.1"/>
</dbReference>
<organism evidence="2 3">
    <name type="scientific">Nocardia wallacei</name>
    <dbReference type="NCBI Taxonomy" id="480035"/>
    <lineage>
        <taxon>Bacteria</taxon>
        <taxon>Bacillati</taxon>
        <taxon>Actinomycetota</taxon>
        <taxon>Actinomycetes</taxon>
        <taxon>Mycobacteriales</taxon>
        <taxon>Nocardiaceae</taxon>
        <taxon>Nocardia</taxon>
    </lineage>
</organism>
<gene>
    <name evidence="2" type="ORF">NWFMUON74_06390</name>
</gene>
<dbReference type="Proteomes" id="UP000516173">
    <property type="component" value="Chromosome"/>
</dbReference>
<feature type="compositionally biased region" description="Basic and acidic residues" evidence="1">
    <location>
        <begin position="175"/>
        <end position="192"/>
    </location>
</feature>
<keyword evidence="3" id="KW-1185">Reference proteome</keyword>
<dbReference type="AlphaFoldDB" id="A0A7G1KC96"/>
<evidence type="ECO:0000313" key="3">
    <source>
        <dbReference type="Proteomes" id="UP000516173"/>
    </source>
</evidence>
<sequence length="283" mass="30394">MTLEEATRRLYALDPAQFTAARDEQAKAARADGDRKLAAAIGKLRRPTVAAWAVNLLAHEAPEEVTALLELGDALRDAQRRLSGEQLRDLTAQRQQVVNALARKAGQLAAGHDRTLSESVLREVGQTLHAALADPAVADHVRAGTLTAAANYEGFGPAGPELAAVPDRAAAPASERPKPGRAKSAEDRDAAARQELDDALAALESAREAIDSAQADLDRAAARVTEADDRIAALRAELERAEEQRRFAAAAQRSAQEAAHKAERQLDRVRRWVEKARSRAPGQ</sequence>
<accession>A0A7G1KC96</accession>